<keyword evidence="1" id="KW-1133">Transmembrane helix</keyword>
<name>A0A6C0AM74_9ZZZZ</name>
<organism evidence="2">
    <name type="scientific">viral metagenome</name>
    <dbReference type="NCBI Taxonomy" id="1070528"/>
    <lineage>
        <taxon>unclassified sequences</taxon>
        <taxon>metagenomes</taxon>
        <taxon>organismal metagenomes</taxon>
    </lineage>
</organism>
<protein>
    <submittedName>
        <fullName evidence="2">Uncharacterized protein</fullName>
    </submittedName>
</protein>
<accession>A0A6C0AM74</accession>
<reference evidence="2" key="1">
    <citation type="journal article" date="2020" name="Nature">
        <title>Giant virus diversity and host interactions through global metagenomics.</title>
        <authorList>
            <person name="Schulz F."/>
            <person name="Roux S."/>
            <person name="Paez-Espino D."/>
            <person name="Jungbluth S."/>
            <person name="Walsh D.A."/>
            <person name="Denef V.J."/>
            <person name="McMahon K.D."/>
            <person name="Konstantinidis K.T."/>
            <person name="Eloe-Fadrosh E.A."/>
            <person name="Kyrpides N.C."/>
            <person name="Woyke T."/>
        </authorList>
    </citation>
    <scope>NUCLEOTIDE SEQUENCE</scope>
    <source>
        <strain evidence="2">GVMAG-S-1101161-73</strain>
    </source>
</reference>
<evidence type="ECO:0000313" key="2">
    <source>
        <dbReference type="EMBL" id="QHS80917.1"/>
    </source>
</evidence>
<proteinExistence type="predicted"/>
<feature type="transmembrane region" description="Helical" evidence="1">
    <location>
        <begin position="47"/>
        <end position="66"/>
    </location>
</feature>
<dbReference type="AlphaFoldDB" id="A0A6C0AM74"/>
<keyword evidence="1" id="KW-0472">Membrane</keyword>
<dbReference type="EMBL" id="MN740728">
    <property type="protein sequence ID" value="QHS80917.1"/>
    <property type="molecule type" value="Genomic_DNA"/>
</dbReference>
<keyword evidence="1" id="KW-0812">Transmembrane</keyword>
<evidence type="ECO:0000256" key="1">
    <source>
        <dbReference type="SAM" id="Phobius"/>
    </source>
</evidence>
<sequence>MIDADKYSDAYPWFMRRNASPMQTIEDGAIMNILLTFLYFGSYSLELYVLCIGTFITILINSIYMFSLISEINYEKDVDEDAIDAIDELSLKQREHGAMKCRCLTEEEEEKFYIQLNKVVEDTHRRNQMRAESITRTPTSSSLAQQDEDDMYADMPPLVDIASMNQNILRRRNVASIFEHNNMLESYDDMPALTPDVPELRGVSHLPVVREILEYSESHKLHSTMEDVD</sequence>